<dbReference type="Proteomes" id="UP000078561">
    <property type="component" value="Unassembled WGS sequence"/>
</dbReference>
<keyword evidence="8" id="KW-1185">Reference proteome</keyword>
<dbReference type="OMA" id="NCANSRM"/>
<dbReference type="AlphaFoldDB" id="A0A163M7J1"/>
<comment type="subcellular location">
    <subcellularLocation>
        <location evidence="1">Membrane</location>
        <topology evidence="1">Multi-pass membrane protein</topology>
    </subcellularLocation>
</comment>
<feature type="transmembrane region" description="Helical" evidence="6">
    <location>
        <begin position="176"/>
        <end position="196"/>
    </location>
</feature>
<dbReference type="PANTHER" id="PTHR45649:SF26">
    <property type="entry name" value="OS04G0435100 PROTEIN"/>
    <property type="match status" value="1"/>
</dbReference>
<dbReference type="InParanoid" id="A0A163M7J1"/>
<evidence type="ECO:0000256" key="6">
    <source>
        <dbReference type="SAM" id="Phobius"/>
    </source>
</evidence>
<dbReference type="EMBL" id="LT553674">
    <property type="protein sequence ID" value="SAM02079.1"/>
    <property type="molecule type" value="Genomic_DNA"/>
</dbReference>
<protein>
    <recommendedName>
        <fullName evidence="9">Amino acid permease/ SLC12A domain-containing protein</fullName>
    </recommendedName>
</protein>
<feature type="transmembrane region" description="Helical" evidence="6">
    <location>
        <begin position="415"/>
        <end position="439"/>
    </location>
</feature>
<sequence>MVGMDRNLSADAVSVEEAGQKQQQQQQHQDQQNDGELLQSFGYKQEMSKNISTISNFAIAFGCCSILSGLTPMWGDAMMSGGSMAVIWGWIIVSIFTMGVGLSLAEICSAYPVTGGLYIWTSQLAPPKYVPLACFVTGYCNWLGLTVAITSADLSLAQFLGSVITMQYPDYTISKYWEFGLFLVIVFIHGAINSASVRYNGFFNQTSLYWHLIGTLLLVIVALVLTPNKPSAAWVFTYFENDTGFSNNGYAFLIGLLQCQYTLSGYDSAAQMSDETVDAARNAPKGIIYAIGTAALFGLLFLLSVNFCVQDFQRQIVESTLSLPMTQVFMDGVGNKWTVVFCTIIMGAMFFSGSALTLGSSRMVYAFARDGATPFSEYFSKINKVTKTPVWAVWGNVTFAAVVGILYIINDTAYSAIVSVNTIASSAAYFIPIFLRLTVSRKKFQRGPFHLGPFSFVIGWCSCLWILFTFILFVCPTEYPVTPDNMNYASVIFCFVIFVSVGYYFAFARKWFKGPNKSMEPDEFMDEGFAAHKQQEQLDKYQVHQVEHIEERH</sequence>
<keyword evidence="3 6" id="KW-0812">Transmembrane</keyword>
<evidence type="ECO:0000256" key="5">
    <source>
        <dbReference type="ARBA" id="ARBA00023136"/>
    </source>
</evidence>
<organism evidence="7">
    <name type="scientific">Absidia glauca</name>
    <name type="common">Pin mould</name>
    <dbReference type="NCBI Taxonomy" id="4829"/>
    <lineage>
        <taxon>Eukaryota</taxon>
        <taxon>Fungi</taxon>
        <taxon>Fungi incertae sedis</taxon>
        <taxon>Mucoromycota</taxon>
        <taxon>Mucoromycotina</taxon>
        <taxon>Mucoromycetes</taxon>
        <taxon>Mucorales</taxon>
        <taxon>Cunninghamellaceae</taxon>
        <taxon>Absidia</taxon>
    </lineage>
</organism>
<feature type="transmembrane region" description="Helical" evidence="6">
    <location>
        <begin position="132"/>
        <end position="156"/>
    </location>
</feature>
<dbReference type="OrthoDB" id="10054429at2759"/>
<dbReference type="STRING" id="4829.A0A163M7J1"/>
<evidence type="ECO:0008006" key="9">
    <source>
        <dbReference type="Google" id="ProtNLM"/>
    </source>
</evidence>
<feature type="transmembrane region" description="Helical" evidence="6">
    <location>
        <begin position="337"/>
        <end position="359"/>
    </location>
</feature>
<dbReference type="FunCoup" id="A0A163M7J1">
    <property type="interactions" value="25"/>
</dbReference>
<feature type="transmembrane region" description="Helical" evidence="6">
    <location>
        <begin position="208"/>
        <end position="228"/>
    </location>
</feature>
<reference evidence="7" key="1">
    <citation type="submission" date="2016-04" db="EMBL/GenBank/DDBJ databases">
        <authorList>
            <person name="Evans L.H."/>
            <person name="Alamgir A."/>
            <person name="Owens N."/>
            <person name="Weber N.D."/>
            <person name="Virtaneva K."/>
            <person name="Barbian K."/>
            <person name="Babar A."/>
            <person name="Rosenke K."/>
        </authorList>
    </citation>
    <scope>NUCLEOTIDE SEQUENCE [LARGE SCALE GENOMIC DNA]</scope>
    <source>
        <strain evidence="7">CBS 101.48</strain>
    </source>
</reference>
<feature type="transmembrane region" description="Helical" evidence="6">
    <location>
        <begin position="87"/>
        <end position="120"/>
    </location>
</feature>
<evidence type="ECO:0000256" key="3">
    <source>
        <dbReference type="ARBA" id="ARBA00022692"/>
    </source>
</evidence>
<dbReference type="PIRSF" id="PIRSF006060">
    <property type="entry name" value="AA_transporter"/>
    <property type="match status" value="1"/>
</dbReference>
<feature type="transmembrane region" description="Helical" evidence="6">
    <location>
        <begin position="451"/>
        <end position="474"/>
    </location>
</feature>
<evidence type="ECO:0000256" key="2">
    <source>
        <dbReference type="ARBA" id="ARBA00022448"/>
    </source>
</evidence>
<feature type="transmembrane region" description="Helical" evidence="6">
    <location>
        <begin position="54"/>
        <end position="75"/>
    </location>
</feature>
<feature type="transmembrane region" description="Helical" evidence="6">
    <location>
        <begin position="287"/>
        <end position="307"/>
    </location>
</feature>
<keyword evidence="4 6" id="KW-1133">Transmembrane helix</keyword>
<evidence type="ECO:0000256" key="1">
    <source>
        <dbReference type="ARBA" id="ARBA00004141"/>
    </source>
</evidence>
<keyword evidence="2" id="KW-0813">Transport</keyword>
<gene>
    <name evidence="7" type="primary">ABSGL_07842.1 scaffold 9181</name>
</gene>
<evidence type="ECO:0000313" key="8">
    <source>
        <dbReference type="Proteomes" id="UP000078561"/>
    </source>
</evidence>
<dbReference type="GO" id="GO:0016020">
    <property type="term" value="C:membrane"/>
    <property type="evidence" value="ECO:0007669"/>
    <property type="project" value="UniProtKB-SubCell"/>
</dbReference>
<feature type="transmembrane region" description="Helical" evidence="6">
    <location>
        <begin position="486"/>
        <end position="507"/>
    </location>
</feature>
<dbReference type="Pfam" id="PF13520">
    <property type="entry name" value="AA_permease_2"/>
    <property type="match status" value="1"/>
</dbReference>
<dbReference type="InterPro" id="IPR002293">
    <property type="entry name" value="AA/rel_permease1"/>
</dbReference>
<evidence type="ECO:0000313" key="7">
    <source>
        <dbReference type="EMBL" id="SAM02079.1"/>
    </source>
</evidence>
<dbReference type="Gene3D" id="1.20.1740.10">
    <property type="entry name" value="Amino acid/polyamine transporter I"/>
    <property type="match status" value="1"/>
</dbReference>
<feature type="transmembrane region" description="Helical" evidence="6">
    <location>
        <begin position="390"/>
        <end position="409"/>
    </location>
</feature>
<name>A0A163M7J1_ABSGL</name>
<proteinExistence type="predicted"/>
<dbReference type="PANTHER" id="PTHR45649">
    <property type="entry name" value="AMINO-ACID PERMEASE BAT1"/>
    <property type="match status" value="1"/>
</dbReference>
<dbReference type="GO" id="GO:0022857">
    <property type="term" value="F:transmembrane transporter activity"/>
    <property type="evidence" value="ECO:0007669"/>
    <property type="project" value="InterPro"/>
</dbReference>
<keyword evidence="5 6" id="KW-0472">Membrane</keyword>
<accession>A0A163M7J1</accession>
<evidence type="ECO:0000256" key="4">
    <source>
        <dbReference type="ARBA" id="ARBA00022989"/>
    </source>
</evidence>